<dbReference type="PATRIC" id="fig|186479.3.peg.1300"/>
<sequence>MPGMDHDGGSQTEGGHTMAPVDVSGAPAAAPDARGNQPLEPKLVDGVKEFELATSVIKWNILPDVQVGAYAYNGQVPGPLIRVNVGDQVRVRVKNNLPEPTSVHWHGLSIPNAQDGAADVTQPPIKPGETFTYEYTVPNTPGTFFYHTHVQGDRQQPLGLYGALIIDDPNAQPDASQEYIVELGEWRVADGQTFPAMEFDGMLPNFFTINGKSYPATETVKAKVGERIRFRFIGSGQFIHPMHIHGGPFEIVATDGNPVPEGARLTKDTVLVGPGERYDVVWTAREPGKWLLHCHINHHITNNGAEVAGGGGLTMVIEVAP</sequence>
<dbReference type="InterPro" id="IPR011707">
    <property type="entry name" value="Cu-oxidase-like_N"/>
</dbReference>
<dbReference type="CDD" id="cd04202">
    <property type="entry name" value="CuRO_D2_2dMcoN_like"/>
    <property type="match status" value="1"/>
</dbReference>
<evidence type="ECO:0000256" key="1">
    <source>
        <dbReference type="ARBA" id="ARBA00022723"/>
    </source>
</evidence>
<dbReference type="SUPFAM" id="SSF49503">
    <property type="entry name" value="Cupredoxins"/>
    <property type="match status" value="2"/>
</dbReference>
<evidence type="ECO:0000256" key="2">
    <source>
        <dbReference type="ARBA" id="ARBA00023002"/>
    </source>
</evidence>
<keyword evidence="8" id="KW-1185">Reference proteome</keyword>
<feature type="region of interest" description="Disordered" evidence="4">
    <location>
        <begin position="1"/>
        <end position="40"/>
    </location>
</feature>
<feature type="domain" description="Plastocyanin-like" evidence="5">
    <location>
        <begin position="203"/>
        <end position="302"/>
    </location>
</feature>
<protein>
    <submittedName>
        <fullName evidence="7">Copper oxidase</fullName>
    </submittedName>
</protein>
<evidence type="ECO:0000313" key="8">
    <source>
        <dbReference type="Proteomes" id="UP000050509"/>
    </source>
</evidence>
<evidence type="ECO:0000259" key="6">
    <source>
        <dbReference type="Pfam" id="PF07732"/>
    </source>
</evidence>
<dbReference type="Gene3D" id="2.60.40.420">
    <property type="entry name" value="Cupredoxins - blue copper proteins"/>
    <property type="match status" value="1"/>
</dbReference>
<dbReference type="GO" id="GO:0016491">
    <property type="term" value="F:oxidoreductase activity"/>
    <property type="evidence" value="ECO:0007669"/>
    <property type="project" value="UniProtKB-KW"/>
</dbReference>
<dbReference type="AlphaFoldDB" id="A0A0P9DH59"/>
<comment type="caution">
    <text evidence="7">The sequence shown here is derived from an EMBL/GenBank/DDBJ whole genome shotgun (WGS) entry which is preliminary data.</text>
</comment>
<name>A0A0P9DH59_9CHLR</name>
<evidence type="ECO:0000259" key="5">
    <source>
        <dbReference type="Pfam" id="PF07731"/>
    </source>
</evidence>
<dbReference type="Pfam" id="PF07731">
    <property type="entry name" value="Cu-oxidase_2"/>
    <property type="match status" value="1"/>
</dbReference>
<keyword evidence="1" id="KW-0479">Metal-binding</keyword>
<dbReference type="Proteomes" id="UP000050509">
    <property type="component" value="Unassembled WGS sequence"/>
</dbReference>
<dbReference type="InterPro" id="IPR011706">
    <property type="entry name" value="Cu-oxidase_C"/>
</dbReference>
<dbReference type="EMBL" id="LJCR01000013">
    <property type="protein sequence ID" value="KPV54830.1"/>
    <property type="molecule type" value="Genomic_DNA"/>
</dbReference>
<reference evidence="7 8" key="1">
    <citation type="submission" date="2015-09" db="EMBL/GenBank/DDBJ databases">
        <title>Draft genome sequence of Kouleothrix aurantiaca JCM 19913.</title>
        <authorList>
            <person name="Hemp J."/>
        </authorList>
    </citation>
    <scope>NUCLEOTIDE SEQUENCE [LARGE SCALE GENOMIC DNA]</scope>
    <source>
        <strain evidence="7 8">COM-B</strain>
    </source>
</reference>
<feature type="domain" description="Plastocyanin-like" evidence="6">
    <location>
        <begin position="59"/>
        <end position="170"/>
    </location>
</feature>
<evidence type="ECO:0000256" key="3">
    <source>
        <dbReference type="ARBA" id="ARBA00023008"/>
    </source>
</evidence>
<gene>
    <name evidence="7" type="ORF">SE17_01340</name>
</gene>
<dbReference type="PANTHER" id="PTHR11709:SF394">
    <property type="entry name" value="FI03373P-RELATED"/>
    <property type="match status" value="1"/>
</dbReference>
<dbReference type="GO" id="GO:0005507">
    <property type="term" value="F:copper ion binding"/>
    <property type="evidence" value="ECO:0007669"/>
    <property type="project" value="InterPro"/>
</dbReference>
<keyword evidence="2" id="KW-0560">Oxidoreductase</keyword>
<dbReference type="Pfam" id="PF07732">
    <property type="entry name" value="Cu-oxidase_3"/>
    <property type="match status" value="1"/>
</dbReference>
<evidence type="ECO:0000313" key="7">
    <source>
        <dbReference type="EMBL" id="KPV54830.1"/>
    </source>
</evidence>
<proteinExistence type="predicted"/>
<dbReference type="InterPro" id="IPR008972">
    <property type="entry name" value="Cupredoxin"/>
</dbReference>
<organism evidence="7 8">
    <name type="scientific">Kouleothrix aurantiaca</name>
    <dbReference type="NCBI Taxonomy" id="186479"/>
    <lineage>
        <taxon>Bacteria</taxon>
        <taxon>Bacillati</taxon>
        <taxon>Chloroflexota</taxon>
        <taxon>Chloroflexia</taxon>
        <taxon>Chloroflexales</taxon>
        <taxon>Roseiflexineae</taxon>
        <taxon>Roseiflexaceae</taxon>
        <taxon>Kouleothrix</taxon>
    </lineage>
</organism>
<evidence type="ECO:0000256" key="4">
    <source>
        <dbReference type="SAM" id="MobiDB-lite"/>
    </source>
</evidence>
<dbReference type="PANTHER" id="PTHR11709">
    <property type="entry name" value="MULTI-COPPER OXIDASE"/>
    <property type="match status" value="1"/>
</dbReference>
<dbReference type="InterPro" id="IPR045087">
    <property type="entry name" value="Cu-oxidase_fam"/>
</dbReference>
<dbReference type="CDD" id="cd13860">
    <property type="entry name" value="CuRO_1_2dMco_1"/>
    <property type="match status" value="1"/>
</dbReference>
<accession>A0A0P9DH59</accession>
<keyword evidence="3" id="KW-0186">Copper</keyword>